<accession>A0AAV6RQX2</accession>
<dbReference type="AlphaFoldDB" id="A0AAV6RQX2"/>
<reference evidence="1 2" key="1">
    <citation type="journal article" date="2021" name="Sci. Rep.">
        <title>Chromosome anchoring in Senegalese sole (Solea senegalensis) reveals sex-associated markers and genome rearrangements in flatfish.</title>
        <authorList>
            <person name="Guerrero-Cozar I."/>
            <person name="Gomez-Garrido J."/>
            <person name="Berbel C."/>
            <person name="Martinez-Blanch J.F."/>
            <person name="Alioto T."/>
            <person name="Claros M.G."/>
            <person name="Gagnaire P.A."/>
            <person name="Manchado M."/>
        </authorList>
    </citation>
    <scope>NUCLEOTIDE SEQUENCE [LARGE SCALE GENOMIC DNA]</scope>
    <source>
        <strain evidence="1">Sse05_10M</strain>
    </source>
</reference>
<protein>
    <submittedName>
        <fullName evidence="1">Uncharacterized protein</fullName>
    </submittedName>
</protein>
<organism evidence="1 2">
    <name type="scientific">Solea senegalensis</name>
    <name type="common">Senegalese sole</name>
    <dbReference type="NCBI Taxonomy" id="28829"/>
    <lineage>
        <taxon>Eukaryota</taxon>
        <taxon>Metazoa</taxon>
        <taxon>Chordata</taxon>
        <taxon>Craniata</taxon>
        <taxon>Vertebrata</taxon>
        <taxon>Euteleostomi</taxon>
        <taxon>Actinopterygii</taxon>
        <taxon>Neopterygii</taxon>
        <taxon>Teleostei</taxon>
        <taxon>Neoteleostei</taxon>
        <taxon>Acanthomorphata</taxon>
        <taxon>Carangaria</taxon>
        <taxon>Pleuronectiformes</taxon>
        <taxon>Pleuronectoidei</taxon>
        <taxon>Soleidae</taxon>
        <taxon>Solea</taxon>
    </lineage>
</organism>
<gene>
    <name evidence="1" type="ORF">JOB18_019676</name>
</gene>
<sequence>MSSELSTFRTAIGGQLLTVEDLSRAERSAITLETAPFRVLVFIANNRTRAVDAAPEQEEELLLRECSDVPVT</sequence>
<comment type="caution">
    <text evidence="1">The sequence shown here is derived from an EMBL/GenBank/DDBJ whole genome shotgun (WGS) entry which is preliminary data.</text>
</comment>
<name>A0AAV6RQX2_SOLSE</name>
<dbReference type="Proteomes" id="UP000693946">
    <property type="component" value="Linkage Group LG18"/>
</dbReference>
<evidence type="ECO:0000313" key="1">
    <source>
        <dbReference type="EMBL" id="KAG7506959.1"/>
    </source>
</evidence>
<evidence type="ECO:0000313" key="2">
    <source>
        <dbReference type="Proteomes" id="UP000693946"/>
    </source>
</evidence>
<dbReference type="EMBL" id="JAGKHQ010000010">
    <property type="protein sequence ID" value="KAG7506959.1"/>
    <property type="molecule type" value="Genomic_DNA"/>
</dbReference>
<keyword evidence="2" id="KW-1185">Reference proteome</keyword>
<proteinExistence type="predicted"/>